<protein>
    <submittedName>
        <fullName evidence="1">Uncharacterized protein</fullName>
    </submittedName>
</protein>
<name>A0A098BJU7_9NOCA</name>
<accession>A0A098BJU7</accession>
<evidence type="ECO:0000313" key="1">
    <source>
        <dbReference type="EMBL" id="CDZ88968.1"/>
    </source>
</evidence>
<dbReference type="Proteomes" id="UP000042997">
    <property type="component" value="Unassembled WGS sequence"/>
</dbReference>
<proteinExistence type="predicted"/>
<dbReference type="GO" id="GO:0006281">
    <property type="term" value="P:DNA repair"/>
    <property type="evidence" value="ECO:0007669"/>
    <property type="project" value="InterPro"/>
</dbReference>
<evidence type="ECO:0000313" key="2">
    <source>
        <dbReference type="Proteomes" id="UP000042997"/>
    </source>
</evidence>
<dbReference type="EMBL" id="CCSD01000056">
    <property type="protein sequence ID" value="CDZ88968.1"/>
    <property type="molecule type" value="Genomic_DNA"/>
</dbReference>
<reference evidence="1 2" key="1">
    <citation type="journal article" date="2014" name="Genome Announc.">
        <title>Draft Genome Sequence of Propane- and Butane-Oxidizing Actinobacterium Rhodococcus ruber IEGM 231.</title>
        <authorList>
            <person name="Ivshina I.B."/>
            <person name="Kuyukina M.S."/>
            <person name="Krivoruchko A.V."/>
            <person name="Barbe V."/>
            <person name="Fischer C."/>
        </authorList>
    </citation>
    <scope>NUCLEOTIDE SEQUENCE [LARGE SCALE GENOMIC DNA]</scope>
</reference>
<dbReference type="OrthoDB" id="4763913at2"/>
<dbReference type="Pfam" id="PF05866">
    <property type="entry name" value="RusA"/>
    <property type="match status" value="1"/>
</dbReference>
<dbReference type="InterPro" id="IPR008822">
    <property type="entry name" value="Endonuclease_RusA-like"/>
</dbReference>
<dbReference type="Gene3D" id="3.30.1330.70">
    <property type="entry name" value="Holliday junction resolvase RusA"/>
    <property type="match status" value="1"/>
</dbReference>
<dbReference type="GO" id="GO:0006310">
    <property type="term" value="P:DNA recombination"/>
    <property type="evidence" value="ECO:0007669"/>
    <property type="project" value="InterPro"/>
</dbReference>
<gene>
    <name evidence="1" type="ORF">RHRU231_450135</name>
</gene>
<dbReference type="SUPFAM" id="SSF103084">
    <property type="entry name" value="Holliday junction resolvase RusA"/>
    <property type="match status" value="1"/>
</dbReference>
<dbReference type="GO" id="GO:0000287">
    <property type="term" value="F:magnesium ion binding"/>
    <property type="evidence" value="ECO:0007669"/>
    <property type="project" value="InterPro"/>
</dbReference>
<dbReference type="AlphaFoldDB" id="A0A098BJU7"/>
<sequence>MTYRITVDMPRPPLTSNDQRRAHWTKVRNAKAEAASQIITLVKRDGIPFMLDRVDVTVIWFAPDARRRDSDSLGPYCKAVLDALVEAGVLCDDDSRYVRQTAMRVDTDRTNPRIEILIEPIYQETA</sequence>
<dbReference type="RefSeq" id="WP_040272036.1">
    <property type="nucleotide sequence ID" value="NZ_JAPWIU010000038.1"/>
</dbReference>
<organism evidence="1 2">
    <name type="scientific">Rhodococcus ruber</name>
    <dbReference type="NCBI Taxonomy" id="1830"/>
    <lineage>
        <taxon>Bacteria</taxon>
        <taxon>Bacillati</taxon>
        <taxon>Actinomycetota</taxon>
        <taxon>Actinomycetes</taxon>
        <taxon>Mycobacteriales</taxon>
        <taxon>Nocardiaceae</taxon>
        <taxon>Rhodococcus</taxon>
    </lineage>
</organism>
<dbReference type="InterPro" id="IPR036614">
    <property type="entry name" value="RusA-like_sf"/>
</dbReference>